<feature type="domain" description="TRAM" evidence="6">
    <location>
        <begin position="21"/>
        <end position="79"/>
    </location>
</feature>
<reference evidence="7 8" key="1">
    <citation type="submission" date="2019-12" db="EMBL/GenBank/DDBJ databases">
        <title>Lactobacillus hilgardii FLUB.</title>
        <authorList>
            <person name="Gustaw K."/>
        </authorList>
    </citation>
    <scope>NUCLEOTIDE SEQUENCE [LARGE SCALE GENOMIC DNA]</scope>
    <source>
        <strain evidence="7 8">FLUB</strain>
    </source>
</reference>
<dbReference type="PROSITE" id="PS50926">
    <property type="entry name" value="TRAM"/>
    <property type="match status" value="1"/>
</dbReference>
<feature type="binding site" evidence="4">
    <location>
        <position position="355"/>
    </location>
    <ligand>
        <name>S-adenosyl-L-methionine</name>
        <dbReference type="ChEBI" id="CHEBI:59789"/>
    </ligand>
</feature>
<evidence type="ECO:0000259" key="6">
    <source>
        <dbReference type="PROSITE" id="PS50926"/>
    </source>
</evidence>
<dbReference type="InterPro" id="IPR010280">
    <property type="entry name" value="U5_MeTrfase_fam"/>
</dbReference>
<evidence type="ECO:0000256" key="2">
    <source>
        <dbReference type="ARBA" id="ARBA00022679"/>
    </source>
</evidence>
<dbReference type="FunFam" id="2.40.50.1070:FF:000003">
    <property type="entry name" value="23S rRNA (Uracil-5-)-methyltransferase RumA"/>
    <property type="match status" value="1"/>
</dbReference>
<dbReference type="EMBL" id="CP047121">
    <property type="protein sequence ID" value="QHB51276.1"/>
    <property type="molecule type" value="Genomic_DNA"/>
</dbReference>
<evidence type="ECO:0000256" key="4">
    <source>
        <dbReference type="PROSITE-ProRule" id="PRU01024"/>
    </source>
</evidence>
<dbReference type="InterPro" id="IPR029063">
    <property type="entry name" value="SAM-dependent_MTases_sf"/>
</dbReference>
<dbReference type="GO" id="GO:0070475">
    <property type="term" value="P:rRNA base methylation"/>
    <property type="evidence" value="ECO:0007669"/>
    <property type="project" value="TreeGrafter"/>
</dbReference>
<evidence type="ECO:0000313" key="7">
    <source>
        <dbReference type="EMBL" id="QHB51276.1"/>
    </source>
</evidence>
<feature type="binding site" evidence="4">
    <location>
        <position position="403"/>
    </location>
    <ligand>
        <name>S-adenosyl-L-methionine</name>
        <dbReference type="ChEBI" id="CHEBI:59789"/>
    </ligand>
</feature>
<sequence>MILNNYRYKEGFMYTNKPQVHVEQGEQLKLTIKRLGINGEGIGYYEHKLVFVPGALPTEKVVVEVTEDLNNFIRADLIEILRKSEDRVQPVDDYANEVGGFELENLAYPKQLEFKRDVIKDSLEKYKPAGYRKYKLLPTIGMDDPIHYRNKATFQIRNDGQKVIAGLYKHRSHTVVDLKTSALQYPLTMKVMRAVVEMIDDLGIPVYDEEKNAGIIKTVVVRAATATDEAQVTFITQSKKLLKKHQLLERIDHDLPEVVSVMQNVNPGKTSLVWGEETIHLAGKDKITEVLNNLSFDLSARAFLQVNPEMTAVLYQEAFKALELSGKEKLVDAYSGVGTIGLSVARQVREVRGMDTIKDAVDDANANAIKNGIVNALYEVGEAEKLLPLWIEDGWNPTAMIVDPPRTGLADSLIDTILDITPKKFVYISCNPSTLARDLVKLTRKYNVEYIQSVDLMPQTSRCECVVKFKKK</sequence>
<keyword evidence="2 4" id="KW-0808">Transferase</keyword>
<feature type="active site" evidence="5">
    <location>
        <position position="430"/>
    </location>
</feature>
<proteinExistence type="inferred from homology"/>
<keyword evidence="1 4" id="KW-0489">Methyltransferase</keyword>
<evidence type="ECO:0000256" key="1">
    <source>
        <dbReference type="ARBA" id="ARBA00022603"/>
    </source>
</evidence>
<dbReference type="RefSeq" id="WP_003552118.1">
    <property type="nucleotide sequence ID" value="NZ_CABKOL010000106.1"/>
</dbReference>
<keyword evidence="3 4" id="KW-0949">S-adenosyl-L-methionine</keyword>
<protein>
    <submittedName>
        <fullName evidence="7">23S rRNA (Uracil(1939)-C(5))-methyltransferase RlmD</fullName>
        <ecNumber evidence="7">2.1.1.190</ecNumber>
    </submittedName>
</protein>
<dbReference type="SUPFAM" id="SSF53335">
    <property type="entry name" value="S-adenosyl-L-methionine-dependent methyltransferases"/>
    <property type="match status" value="1"/>
</dbReference>
<organism evidence="7 8">
    <name type="scientific">Lentilactobacillus hilgardii</name>
    <name type="common">Lactobacillus hilgardii</name>
    <dbReference type="NCBI Taxonomy" id="1588"/>
    <lineage>
        <taxon>Bacteria</taxon>
        <taxon>Bacillati</taxon>
        <taxon>Bacillota</taxon>
        <taxon>Bacilli</taxon>
        <taxon>Lactobacillales</taxon>
        <taxon>Lactobacillaceae</taxon>
        <taxon>Lentilactobacillus</taxon>
    </lineage>
</organism>
<dbReference type="InterPro" id="IPR030390">
    <property type="entry name" value="MeTrfase_TrmA_AS"/>
</dbReference>
<feature type="active site" description="Nucleophile" evidence="4">
    <location>
        <position position="430"/>
    </location>
</feature>
<dbReference type="PROSITE" id="PS01230">
    <property type="entry name" value="TRMA_1"/>
    <property type="match status" value="1"/>
</dbReference>
<dbReference type="PANTHER" id="PTHR11061:SF45">
    <property type="match status" value="1"/>
</dbReference>
<evidence type="ECO:0000256" key="5">
    <source>
        <dbReference type="PROSITE-ProRule" id="PRU10015"/>
    </source>
</evidence>
<dbReference type="Pfam" id="PF05958">
    <property type="entry name" value="tRNA_U5-meth_tr"/>
    <property type="match status" value="1"/>
</dbReference>
<accession>A0A6P1E1U6</accession>
<dbReference type="SUPFAM" id="SSF50249">
    <property type="entry name" value="Nucleic acid-binding proteins"/>
    <property type="match status" value="1"/>
</dbReference>
<name>A0A6P1E1U6_LENHI</name>
<dbReference type="AlphaFoldDB" id="A0A6P1E1U6"/>
<dbReference type="Gene3D" id="2.40.50.140">
    <property type="entry name" value="Nucleic acid-binding proteins"/>
    <property type="match status" value="1"/>
</dbReference>
<dbReference type="Pfam" id="PF01938">
    <property type="entry name" value="TRAM"/>
    <property type="match status" value="1"/>
</dbReference>
<dbReference type="Gene3D" id="3.40.50.150">
    <property type="entry name" value="Vaccinia Virus protein VP39"/>
    <property type="match status" value="1"/>
</dbReference>
<gene>
    <name evidence="7" type="primary">rlmD</name>
    <name evidence="7" type="ORF">GQR93_03060</name>
</gene>
<comment type="similarity">
    <text evidence="4">Belongs to the class I-like SAM-binding methyltransferase superfamily. RNA M5U methyltransferase family.</text>
</comment>
<dbReference type="GeneID" id="69057339"/>
<evidence type="ECO:0000256" key="3">
    <source>
        <dbReference type="ARBA" id="ARBA00022691"/>
    </source>
</evidence>
<dbReference type="InterPro" id="IPR012340">
    <property type="entry name" value="NA-bd_OB-fold"/>
</dbReference>
<feature type="binding site" evidence="4">
    <location>
        <position position="305"/>
    </location>
    <ligand>
        <name>S-adenosyl-L-methionine</name>
        <dbReference type="ChEBI" id="CHEBI:59789"/>
    </ligand>
</feature>
<dbReference type="Gene3D" id="2.40.50.1070">
    <property type="match status" value="1"/>
</dbReference>
<dbReference type="NCBIfam" id="TIGR00479">
    <property type="entry name" value="rumA"/>
    <property type="match status" value="1"/>
</dbReference>
<dbReference type="EC" id="2.1.1.190" evidence="7"/>
<dbReference type="PANTHER" id="PTHR11061">
    <property type="entry name" value="RNA M5U METHYLTRANSFERASE"/>
    <property type="match status" value="1"/>
</dbReference>
<dbReference type="InterPro" id="IPR002792">
    <property type="entry name" value="TRAM_dom"/>
</dbReference>
<dbReference type="SMR" id="A0A6P1E1U6"/>
<dbReference type="Proteomes" id="UP000465035">
    <property type="component" value="Chromosome"/>
</dbReference>
<dbReference type="PROSITE" id="PS51687">
    <property type="entry name" value="SAM_MT_RNA_M5U"/>
    <property type="match status" value="1"/>
</dbReference>
<evidence type="ECO:0000313" key="8">
    <source>
        <dbReference type="Proteomes" id="UP000465035"/>
    </source>
</evidence>
<dbReference type="GO" id="GO:0070041">
    <property type="term" value="F:rRNA (uridine-C5-)-methyltransferase activity"/>
    <property type="evidence" value="ECO:0007669"/>
    <property type="project" value="TreeGrafter"/>
</dbReference>
<feature type="binding site" evidence="4">
    <location>
        <position position="334"/>
    </location>
    <ligand>
        <name>S-adenosyl-L-methionine</name>
        <dbReference type="ChEBI" id="CHEBI:59789"/>
    </ligand>
</feature>